<dbReference type="AlphaFoldDB" id="A0A4Q7PNV8"/>
<keyword evidence="1" id="KW-0812">Transmembrane</keyword>
<evidence type="ECO:0000256" key="1">
    <source>
        <dbReference type="SAM" id="Phobius"/>
    </source>
</evidence>
<feature type="transmembrane region" description="Helical" evidence="1">
    <location>
        <begin position="217"/>
        <end position="238"/>
    </location>
</feature>
<keyword evidence="1" id="KW-0472">Membrane</keyword>
<keyword evidence="1" id="KW-1133">Transmembrane helix</keyword>
<name>A0A4Q7PNV8_9FIRM</name>
<gene>
    <name evidence="2" type="ORF">EV209_0783</name>
</gene>
<protein>
    <submittedName>
        <fullName evidence="2">Uncharacterized protein</fullName>
    </submittedName>
</protein>
<proteinExistence type="predicted"/>
<reference evidence="2 3" key="1">
    <citation type="submission" date="2019-02" db="EMBL/GenBank/DDBJ databases">
        <title>Genomic Encyclopedia of Type Strains, Phase IV (KMG-IV): sequencing the most valuable type-strain genomes for metagenomic binning, comparative biology and taxonomic classification.</title>
        <authorList>
            <person name="Goeker M."/>
        </authorList>
    </citation>
    <scope>NUCLEOTIDE SEQUENCE [LARGE SCALE GENOMIC DNA]</scope>
    <source>
        <strain evidence="2 3">DSM 29486</strain>
    </source>
</reference>
<keyword evidence="3" id="KW-1185">Reference proteome</keyword>
<feature type="transmembrane region" description="Helical" evidence="1">
    <location>
        <begin position="46"/>
        <end position="74"/>
    </location>
</feature>
<sequence length="245" mass="27255">MKIERDWFRNYLKKQLPSALVMAGLWLALQISACLGWRHFLLSPLYFVSGALAGLEGGSVLGGVLGRTLLLLFLQEGIRTLFFSGLPFRRRLRETGRMAVDSVSGVVPYLRDLKDLIPESLRMFLWEGTGFFSAVLLSVFLSGDGSLQNSFINLLLFVKFADEMKNHSGILYSLYRRARRMSGKKEAEHDYFSGFAGAHALGYAAGPLLCLLPGRYWTVWLGSLGLALAAAGLLGVTLKRCRIKR</sequence>
<comment type="caution">
    <text evidence="2">The sequence shown here is derived from an EMBL/GenBank/DDBJ whole genome shotgun (WGS) entry which is preliminary data.</text>
</comment>
<dbReference type="Proteomes" id="UP000292927">
    <property type="component" value="Unassembled WGS sequence"/>
</dbReference>
<dbReference type="EMBL" id="SGXF01000001">
    <property type="protein sequence ID" value="RZT02661.1"/>
    <property type="molecule type" value="Genomic_DNA"/>
</dbReference>
<evidence type="ECO:0000313" key="3">
    <source>
        <dbReference type="Proteomes" id="UP000292927"/>
    </source>
</evidence>
<feature type="transmembrane region" description="Helical" evidence="1">
    <location>
        <begin position="123"/>
        <end position="141"/>
    </location>
</feature>
<organism evidence="2 3">
    <name type="scientific">Cuneatibacter caecimuris</name>
    <dbReference type="NCBI Taxonomy" id="1796618"/>
    <lineage>
        <taxon>Bacteria</taxon>
        <taxon>Bacillati</taxon>
        <taxon>Bacillota</taxon>
        <taxon>Clostridia</taxon>
        <taxon>Lachnospirales</taxon>
        <taxon>Lachnospiraceae</taxon>
        <taxon>Cuneatibacter</taxon>
    </lineage>
</organism>
<accession>A0A4Q7PNV8</accession>
<dbReference type="RefSeq" id="WP_130433229.1">
    <property type="nucleotide sequence ID" value="NZ_SGXF01000001.1"/>
</dbReference>
<evidence type="ECO:0000313" key="2">
    <source>
        <dbReference type="EMBL" id="RZT02661.1"/>
    </source>
</evidence>
<feature type="transmembrane region" description="Helical" evidence="1">
    <location>
        <begin position="20"/>
        <end position="40"/>
    </location>
</feature>